<dbReference type="AlphaFoldDB" id="A0A914CXL4"/>
<dbReference type="WBParaSite" id="ACRNAN_scaffold1498.g32389.t1">
    <property type="protein sequence ID" value="ACRNAN_scaffold1498.g32389.t1"/>
    <property type="gene ID" value="ACRNAN_scaffold1498.g32389"/>
</dbReference>
<evidence type="ECO:0000313" key="2">
    <source>
        <dbReference type="Proteomes" id="UP000887540"/>
    </source>
</evidence>
<name>A0A914CXL4_9BILA</name>
<feature type="chain" id="PRO_5038008669" evidence="1">
    <location>
        <begin position="21"/>
        <end position="206"/>
    </location>
</feature>
<proteinExistence type="predicted"/>
<dbReference type="Proteomes" id="UP000887540">
    <property type="component" value="Unplaced"/>
</dbReference>
<keyword evidence="2" id="KW-1185">Reference proteome</keyword>
<feature type="signal peptide" evidence="1">
    <location>
        <begin position="1"/>
        <end position="20"/>
    </location>
</feature>
<reference evidence="3" key="1">
    <citation type="submission" date="2022-11" db="UniProtKB">
        <authorList>
            <consortium name="WormBaseParasite"/>
        </authorList>
    </citation>
    <scope>IDENTIFICATION</scope>
</reference>
<organism evidence="2 3">
    <name type="scientific">Acrobeloides nanus</name>
    <dbReference type="NCBI Taxonomy" id="290746"/>
    <lineage>
        <taxon>Eukaryota</taxon>
        <taxon>Metazoa</taxon>
        <taxon>Ecdysozoa</taxon>
        <taxon>Nematoda</taxon>
        <taxon>Chromadorea</taxon>
        <taxon>Rhabditida</taxon>
        <taxon>Tylenchina</taxon>
        <taxon>Cephalobomorpha</taxon>
        <taxon>Cephaloboidea</taxon>
        <taxon>Cephalobidae</taxon>
        <taxon>Acrobeloides</taxon>
    </lineage>
</organism>
<evidence type="ECO:0000256" key="1">
    <source>
        <dbReference type="SAM" id="SignalP"/>
    </source>
</evidence>
<sequence>MMVRPCWGFILLLSYTEILAVDISTCSSISSEFQAIYNGGNADVRITIVGSKTQINIYKDSLQVSAGLPEPFLIVTSSNGYPPQIPCNSSCKITTVNGFANFSLVILPNATSVNGIVLFTFIYNNGLPQLPGDPHTACAFGDDNQVAKCICCYGYLPNQTDVCPLGTSATVEPFGKTGPPNLVTITMKTTPSISTMKPMPSIPTSI</sequence>
<protein>
    <submittedName>
        <fullName evidence="3">Uncharacterized protein</fullName>
    </submittedName>
</protein>
<accession>A0A914CXL4</accession>
<evidence type="ECO:0000313" key="3">
    <source>
        <dbReference type="WBParaSite" id="ACRNAN_scaffold1498.g32389.t1"/>
    </source>
</evidence>
<keyword evidence="1" id="KW-0732">Signal</keyword>